<dbReference type="EMBL" id="CAUYUJ010015193">
    <property type="protein sequence ID" value="CAK0850960.1"/>
    <property type="molecule type" value="Genomic_DNA"/>
</dbReference>
<dbReference type="InterPro" id="IPR026983">
    <property type="entry name" value="DHC"/>
</dbReference>
<dbReference type="SUPFAM" id="SSF50729">
    <property type="entry name" value="PH domain-like"/>
    <property type="match status" value="1"/>
</dbReference>
<feature type="compositionally biased region" description="Basic residues" evidence="1">
    <location>
        <begin position="24"/>
        <end position="36"/>
    </location>
</feature>
<feature type="compositionally biased region" description="Low complexity" evidence="1">
    <location>
        <begin position="1"/>
        <end position="23"/>
    </location>
</feature>
<proteinExistence type="predicted"/>
<dbReference type="Gene3D" id="2.60.40.150">
    <property type="entry name" value="C2 domain"/>
    <property type="match status" value="1"/>
</dbReference>
<dbReference type="Pfam" id="PF08393">
    <property type="entry name" value="DHC_N2"/>
    <property type="match status" value="1"/>
</dbReference>
<sequence>RGGRAPRGLQRPGALRGAAGAARGRARGPRAARTVRRPCCGPRGLRRRRRPGARRARAEDDAAGRGARADAEGLRAAAGSGGPGAPPVRWAGGAGEAAGVGQRSGPAPQPRRRPVRRGARGAPQVPPLPGARPPVAATSAEEQVVVTLEGDGPAGLDRVLRDLRSELSELRAMPEVIELAALEVDVAGPRAALAAALAERCAELRGEACDERMLRPPPIAQEPQEVVVRRMLRVTIVSARGFHAADGQRKSRSMSQSREVLDLYCACEIEGKPETLFHTEVARETIYPVWGHQGEWIPYEPGDVLRIRVLSKDDGEDHEFGSADLASFEFEDAGFEGERELCGPEGRTEAFLDLAVHVDETPMEVHDRDTSPAEARPIAGPEDLADGLAAVERLWSRCQDLRAAWVELNERAGRIGLHSTPSPALDELEAAVSSRRALWEVALQCEAHFARWTGLPLHEIDVSAAQRLTGDLRQQAWRAQTALPPNPVQQHVMGRLRTLEANLPIVGVLCNPHMEQHHWSSVAELLRLDPDLDRAALSLGDVVLLGLARHGRDVEALSADALKNRRLTVGESAGFDCTPAFRSKLWKLRADSDPGQSANWFERDMWIPQDGSLVYLSVKEERELIYYTPGDLASASIVELDGTDSCKPWGFRVVLPAKDGVEFAPSTFAAESRDLRAQWVERLRRS</sequence>
<dbReference type="InterPro" id="IPR013602">
    <property type="entry name" value="Dynein_heavy_linker"/>
</dbReference>
<feature type="compositionally biased region" description="Basic residues" evidence="1">
    <location>
        <begin position="110"/>
        <end position="119"/>
    </location>
</feature>
<keyword evidence="4" id="KW-1185">Reference proteome</keyword>
<dbReference type="CDD" id="cd00030">
    <property type="entry name" value="C2"/>
    <property type="match status" value="1"/>
</dbReference>
<evidence type="ECO:0000313" key="3">
    <source>
        <dbReference type="EMBL" id="CAK0850960.1"/>
    </source>
</evidence>
<dbReference type="PANTHER" id="PTHR45703">
    <property type="entry name" value="DYNEIN HEAVY CHAIN"/>
    <property type="match status" value="1"/>
</dbReference>
<dbReference type="Pfam" id="PF00168">
    <property type="entry name" value="C2"/>
    <property type="match status" value="1"/>
</dbReference>
<comment type="caution">
    <text evidence="3">The sequence shown here is derived from an EMBL/GenBank/DDBJ whole genome shotgun (WGS) entry which is preliminary data.</text>
</comment>
<feature type="region of interest" description="Disordered" evidence="1">
    <location>
        <begin position="1"/>
        <end position="140"/>
    </location>
</feature>
<feature type="compositionally biased region" description="Basic residues" evidence="1">
    <location>
        <begin position="44"/>
        <end position="55"/>
    </location>
</feature>
<dbReference type="SUPFAM" id="SSF49562">
    <property type="entry name" value="C2 domain (Calcium/lipid-binding domain, CaLB)"/>
    <property type="match status" value="1"/>
</dbReference>
<evidence type="ECO:0000256" key="1">
    <source>
        <dbReference type="SAM" id="MobiDB-lite"/>
    </source>
</evidence>
<reference evidence="3" key="1">
    <citation type="submission" date="2023-10" db="EMBL/GenBank/DDBJ databases">
        <authorList>
            <person name="Chen Y."/>
            <person name="Shah S."/>
            <person name="Dougan E. K."/>
            <person name="Thang M."/>
            <person name="Chan C."/>
        </authorList>
    </citation>
    <scope>NUCLEOTIDE SEQUENCE [LARGE SCALE GENOMIC DNA]</scope>
</reference>
<dbReference type="InterPro" id="IPR035892">
    <property type="entry name" value="C2_domain_sf"/>
</dbReference>
<gene>
    <name evidence="3" type="ORF">PCOR1329_LOCUS43235</name>
</gene>
<name>A0ABN9TXB8_9DINO</name>
<evidence type="ECO:0000313" key="4">
    <source>
        <dbReference type="Proteomes" id="UP001189429"/>
    </source>
</evidence>
<dbReference type="Proteomes" id="UP001189429">
    <property type="component" value="Unassembled WGS sequence"/>
</dbReference>
<feature type="non-terminal residue" evidence="3">
    <location>
        <position position="1"/>
    </location>
</feature>
<accession>A0ABN9TXB8</accession>
<evidence type="ECO:0000259" key="2">
    <source>
        <dbReference type="PROSITE" id="PS50004"/>
    </source>
</evidence>
<dbReference type="InterPro" id="IPR000008">
    <property type="entry name" value="C2_dom"/>
</dbReference>
<feature type="compositionally biased region" description="Basic and acidic residues" evidence="1">
    <location>
        <begin position="56"/>
        <end position="73"/>
    </location>
</feature>
<organism evidence="3 4">
    <name type="scientific">Prorocentrum cordatum</name>
    <dbReference type="NCBI Taxonomy" id="2364126"/>
    <lineage>
        <taxon>Eukaryota</taxon>
        <taxon>Sar</taxon>
        <taxon>Alveolata</taxon>
        <taxon>Dinophyceae</taxon>
        <taxon>Prorocentrales</taxon>
        <taxon>Prorocentraceae</taxon>
        <taxon>Prorocentrum</taxon>
    </lineage>
</organism>
<protein>
    <recommendedName>
        <fullName evidence="2">C2 domain-containing protein</fullName>
    </recommendedName>
</protein>
<feature type="domain" description="C2" evidence="2">
    <location>
        <begin position="213"/>
        <end position="343"/>
    </location>
</feature>
<dbReference type="PROSITE" id="PS50004">
    <property type="entry name" value="C2"/>
    <property type="match status" value="1"/>
</dbReference>